<protein>
    <submittedName>
        <fullName evidence="1">Uncharacterized protein</fullName>
    </submittedName>
</protein>
<accession>A0A3S0RUQ7</accession>
<reference evidence="1 2" key="1">
    <citation type="journal article" date="2015" name="Int. J. Syst. Evol. Microbiol.">
        <title>Rhizobium anhuiense sp. nov., isolated from effective nodules of Vicia faba and Pisum sativum.</title>
        <authorList>
            <person name="Zhang Y.J."/>
            <person name="Zheng W.T."/>
            <person name="Everall I."/>
            <person name="Young J.P."/>
            <person name="Zhang X.X."/>
            <person name="Tian C.F."/>
            <person name="Sui X.H."/>
            <person name="Wang E.T."/>
            <person name="Chen W.X."/>
        </authorList>
    </citation>
    <scope>NUCLEOTIDE SEQUENCE [LARGE SCALE GENOMIC DNA]</scope>
    <source>
        <strain evidence="1 2">CCBAU 23252</strain>
    </source>
</reference>
<dbReference type="EMBL" id="RIBW01000003">
    <property type="protein sequence ID" value="RUM02403.1"/>
    <property type="molecule type" value="Genomic_DNA"/>
</dbReference>
<dbReference type="Proteomes" id="UP000273611">
    <property type="component" value="Unassembled WGS sequence"/>
</dbReference>
<sequence>MKRPIRKLVAILLAVWLLPGVLAGKPAVVTGRGTSPGLFVESLSPQAEQAQPPQRCSLHSAGIRTLACGGGNT</sequence>
<evidence type="ECO:0000313" key="1">
    <source>
        <dbReference type="EMBL" id="RUM02403.1"/>
    </source>
</evidence>
<name>A0A3S0RUQ7_9HYPH</name>
<evidence type="ECO:0000313" key="2">
    <source>
        <dbReference type="Proteomes" id="UP000273611"/>
    </source>
</evidence>
<proteinExistence type="predicted"/>
<dbReference type="AlphaFoldDB" id="A0A3S0RUQ7"/>
<organism evidence="1 2">
    <name type="scientific">Rhizobium anhuiense</name>
    <dbReference type="NCBI Taxonomy" id="1184720"/>
    <lineage>
        <taxon>Bacteria</taxon>
        <taxon>Pseudomonadati</taxon>
        <taxon>Pseudomonadota</taxon>
        <taxon>Alphaproteobacteria</taxon>
        <taxon>Hyphomicrobiales</taxon>
        <taxon>Rhizobiaceae</taxon>
        <taxon>Rhizobium/Agrobacterium group</taxon>
        <taxon>Rhizobium</taxon>
    </lineage>
</organism>
<gene>
    <name evidence="1" type="ORF">EEQ99_11730</name>
</gene>
<comment type="caution">
    <text evidence="1">The sequence shown here is derived from an EMBL/GenBank/DDBJ whole genome shotgun (WGS) entry which is preliminary data.</text>
</comment>